<sequence>MSSENQELKMQLYFVNVGYGESIVIKNAEKAIVIDGGPDDKETYEEKGTIRLHEFLKKIEITTIEAMILTHLHYDHVGGLYKAASCFPVKNFYTGLITEIAPQAVSYINENLEENISTFMRGISIYEKLLKTLTQNKVTCCEISKEDRLSFFDGQVQIQTLGISKDALLKRKNMLEKAFLGYQNPDSQKIMLKFDKSENLFSLAQFVTVKNRSFMLTADQSGIARFADELQRSNVVKLTHHGQIDGMPPCLIDICKPSFFVICADINRTYNSARPEIVAAAQDYLNKESIAGKVFITGMLNKSFPFNKEVCAVGFDCTKDLTYFPVIKN</sequence>
<protein>
    <submittedName>
        <fullName evidence="2">Metallo-beta-lactamase domain protein</fullName>
    </submittedName>
</protein>
<proteinExistence type="predicted"/>
<dbReference type="PANTHER" id="PTHR30619:SF1">
    <property type="entry name" value="RECOMBINATION PROTEIN 2"/>
    <property type="match status" value="1"/>
</dbReference>
<reference evidence="2 3" key="1">
    <citation type="submission" date="2011-01" db="EMBL/GenBank/DDBJ databases">
        <authorList>
            <person name="Weinstock G."/>
            <person name="Sodergren E."/>
            <person name="Clifton S."/>
            <person name="Fulton L."/>
            <person name="Fulton B."/>
            <person name="Courtney L."/>
            <person name="Fronick C."/>
            <person name="Harrison M."/>
            <person name="Strong C."/>
            <person name="Farmer C."/>
            <person name="Delahaunty K."/>
            <person name="Markovic C."/>
            <person name="Hall O."/>
            <person name="Minx P."/>
            <person name="Tomlinson C."/>
            <person name="Mitreva M."/>
            <person name="Hou S."/>
            <person name="Chen J."/>
            <person name="Wollam A."/>
            <person name="Pepin K.H."/>
            <person name="Johnson M."/>
            <person name="Bhonagiri V."/>
            <person name="Zhang X."/>
            <person name="Suruliraj S."/>
            <person name="Warren W."/>
            <person name="Chinwalla A."/>
            <person name="Mardis E.R."/>
            <person name="Wilson R.K."/>
        </authorList>
    </citation>
    <scope>NUCLEOTIDE SEQUENCE [LARGE SCALE GENOMIC DNA]</scope>
    <source>
        <strain evidence="3">DSM 22608 / JCM 16073 / KCTC 15190 / YIT 12066</strain>
    </source>
</reference>
<feature type="domain" description="Metallo-beta-lactamase" evidence="1">
    <location>
        <begin position="17"/>
        <end position="98"/>
    </location>
</feature>
<comment type="caution">
    <text evidence="2">The sequence shown here is derived from an EMBL/GenBank/DDBJ whole genome shotgun (WGS) entry which is preliminary data.</text>
</comment>
<gene>
    <name evidence="2" type="ORF">HMPREF9444_00240</name>
</gene>
<dbReference type="Proteomes" id="UP000018458">
    <property type="component" value="Unassembled WGS sequence"/>
</dbReference>
<keyword evidence="3" id="KW-1185">Reference proteome</keyword>
<dbReference type="PANTHER" id="PTHR30619">
    <property type="entry name" value="DNA INTERNALIZATION/COMPETENCE PROTEIN COMEC/REC2"/>
    <property type="match status" value="1"/>
</dbReference>
<dbReference type="InterPro" id="IPR036866">
    <property type="entry name" value="RibonucZ/Hydroxyglut_hydro"/>
</dbReference>
<dbReference type="SUPFAM" id="SSF56281">
    <property type="entry name" value="Metallo-hydrolase/oxidoreductase"/>
    <property type="match status" value="1"/>
</dbReference>
<organism evidence="2 3">
    <name type="scientific">Succinatimonas hippei (strain DSM 22608 / JCM 16073 / KCTC 15190 / YIT 12066)</name>
    <dbReference type="NCBI Taxonomy" id="762983"/>
    <lineage>
        <taxon>Bacteria</taxon>
        <taxon>Pseudomonadati</taxon>
        <taxon>Pseudomonadota</taxon>
        <taxon>Gammaproteobacteria</taxon>
        <taxon>Aeromonadales</taxon>
        <taxon>Succinivibrionaceae</taxon>
        <taxon>Succinatimonas</taxon>
    </lineage>
</organism>
<evidence type="ECO:0000313" key="3">
    <source>
        <dbReference type="Proteomes" id="UP000018458"/>
    </source>
</evidence>
<dbReference type="RefSeq" id="WP_009142466.1">
    <property type="nucleotide sequence ID" value="NZ_GL830946.1"/>
</dbReference>
<dbReference type="EMBL" id="AEVO01000008">
    <property type="protein sequence ID" value="EFY07973.1"/>
    <property type="molecule type" value="Genomic_DNA"/>
</dbReference>
<dbReference type="eggNOG" id="COG2333">
    <property type="taxonomic scope" value="Bacteria"/>
</dbReference>
<dbReference type="Gene3D" id="3.60.15.10">
    <property type="entry name" value="Ribonuclease Z/Hydroxyacylglutathione hydrolase-like"/>
    <property type="match status" value="1"/>
</dbReference>
<accession>E8LHS8</accession>
<dbReference type="AlphaFoldDB" id="E8LHS8"/>
<evidence type="ECO:0000259" key="1">
    <source>
        <dbReference type="Pfam" id="PF00753"/>
    </source>
</evidence>
<dbReference type="InterPro" id="IPR052159">
    <property type="entry name" value="Competence_DNA_uptake"/>
</dbReference>
<dbReference type="HOGENOM" id="CLU_010363_0_3_6"/>
<dbReference type="Pfam" id="PF00753">
    <property type="entry name" value="Lactamase_B"/>
    <property type="match status" value="1"/>
</dbReference>
<dbReference type="InterPro" id="IPR001279">
    <property type="entry name" value="Metallo-B-lactamas"/>
</dbReference>
<evidence type="ECO:0000313" key="2">
    <source>
        <dbReference type="EMBL" id="EFY07973.1"/>
    </source>
</evidence>
<name>E8LHS8_SUCHY</name>
<dbReference type="OrthoDB" id="5443440at2"/>